<feature type="transmembrane region" description="Helical" evidence="1">
    <location>
        <begin position="12"/>
        <end position="32"/>
    </location>
</feature>
<evidence type="ECO:0000313" key="2">
    <source>
        <dbReference type="EMBL" id="EDY19853.1"/>
    </source>
</evidence>
<dbReference type="Pfam" id="PF12459">
    <property type="entry name" value="DltX"/>
    <property type="match status" value="1"/>
</dbReference>
<keyword evidence="1" id="KW-0472">Membrane</keyword>
<dbReference type="RefSeq" id="WP_006979767.1">
    <property type="nucleotide sequence ID" value="NZ_ABVL01000006.1"/>
</dbReference>
<gene>
    <name evidence="2" type="ORF">CfE428DRAFT_2442</name>
</gene>
<dbReference type="AlphaFoldDB" id="B4D0J1"/>
<protein>
    <recommendedName>
        <fullName evidence="4">Teichoic acid D-Ala incorporation-associated protein DltX</fullName>
    </recommendedName>
</protein>
<proteinExistence type="predicted"/>
<reference evidence="2 3" key="1">
    <citation type="journal article" date="2011" name="J. Bacteriol.">
        <title>Genome sequence of Chthoniobacter flavus Ellin428, an aerobic heterotrophic soil bacterium.</title>
        <authorList>
            <person name="Kant R."/>
            <person name="van Passel M.W."/>
            <person name="Palva A."/>
            <person name="Lucas S."/>
            <person name="Lapidus A."/>
            <person name="Glavina Del Rio T."/>
            <person name="Dalin E."/>
            <person name="Tice H."/>
            <person name="Bruce D."/>
            <person name="Goodwin L."/>
            <person name="Pitluck S."/>
            <person name="Larimer F.W."/>
            <person name="Land M.L."/>
            <person name="Hauser L."/>
            <person name="Sangwan P."/>
            <person name="de Vos W.M."/>
            <person name="Janssen P.H."/>
            <person name="Smidt H."/>
        </authorList>
    </citation>
    <scope>NUCLEOTIDE SEQUENCE [LARGE SCALE GENOMIC DNA]</scope>
    <source>
        <strain evidence="2 3">Ellin428</strain>
    </source>
</reference>
<evidence type="ECO:0000313" key="3">
    <source>
        <dbReference type="Proteomes" id="UP000005824"/>
    </source>
</evidence>
<keyword evidence="1" id="KW-1133">Transmembrane helix</keyword>
<dbReference type="Proteomes" id="UP000005824">
    <property type="component" value="Unassembled WGS sequence"/>
</dbReference>
<accession>B4D0J1</accession>
<comment type="caution">
    <text evidence="2">The sequence shown here is derived from an EMBL/GenBank/DDBJ whole genome shotgun (WGS) entry which is preliminary data.</text>
</comment>
<evidence type="ECO:0000256" key="1">
    <source>
        <dbReference type="SAM" id="Phobius"/>
    </source>
</evidence>
<name>B4D0J1_9BACT</name>
<keyword evidence="3" id="KW-1185">Reference proteome</keyword>
<keyword evidence="1" id="KW-0812">Transmembrane</keyword>
<sequence>MQVPPFFQRPAVHQTLLVFYYLGIIVALIYLYGRGDFSTPPFVYQGF</sequence>
<evidence type="ECO:0008006" key="4">
    <source>
        <dbReference type="Google" id="ProtNLM"/>
    </source>
</evidence>
<organism evidence="2 3">
    <name type="scientific">Chthoniobacter flavus Ellin428</name>
    <dbReference type="NCBI Taxonomy" id="497964"/>
    <lineage>
        <taxon>Bacteria</taxon>
        <taxon>Pseudomonadati</taxon>
        <taxon>Verrucomicrobiota</taxon>
        <taxon>Spartobacteria</taxon>
        <taxon>Chthoniobacterales</taxon>
        <taxon>Chthoniobacteraceae</taxon>
        <taxon>Chthoniobacter</taxon>
    </lineage>
</organism>
<dbReference type="InParanoid" id="B4D0J1"/>
<dbReference type="InterPro" id="IPR021008">
    <property type="entry name" value="DltX"/>
</dbReference>
<dbReference type="STRING" id="497964.CfE428DRAFT_2442"/>
<dbReference type="EMBL" id="ABVL01000006">
    <property type="protein sequence ID" value="EDY19853.1"/>
    <property type="molecule type" value="Genomic_DNA"/>
</dbReference>